<keyword evidence="2" id="KW-1185">Reference proteome</keyword>
<dbReference type="EMBL" id="ML213532">
    <property type="protein sequence ID" value="TFK46207.1"/>
    <property type="molecule type" value="Genomic_DNA"/>
</dbReference>
<accession>A0A5C3MMV1</accession>
<evidence type="ECO:0000313" key="2">
    <source>
        <dbReference type="Proteomes" id="UP000305948"/>
    </source>
</evidence>
<dbReference type="OrthoDB" id="2758168at2759"/>
<gene>
    <name evidence="1" type="ORF">OE88DRAFT_1739662</name>
</gene>
<dbReference type="Proteomes" id="UP000305948">
    <property type="component" value="Unassembled WGS sequence"/>
</dbReference>
<reference evidence="1 2" key="1">
    <citation type="journal article" date="2019" name="Nat. Ecol. Evol.">
        <title>Megaphylogeny resolves global patterns of mushroom evolution.</title>
        <authorList>
            <person name="Varga T."/>
            <person name="Krizsan K."/>
            <person name="Foldi C."/>
            <person name="Dima B."/>
            <person name="Sanchez-Garcia M."/>
            <person name="Sanchez-Ramirez S."/>
            <person name="Szollosi G.J."/>
            <person name="Szarkandi J.G."/>
            <person name="Papp V."/>
            <person name="Albert L."/>
            <person name="Andreopoulos W."/>
            <person name="Angelini C."/>
            <person name="Antonin V."/>
            <person name="Barry K.W."/>
            <person name="Bougher N.L."/>
            <person name="Buchanan P."/>
            <person name="Buyck B."/>
            <person name="Bense V."/>
            <person name="Catcheside P."/>
            <person name="Chovatia M."/>
            <person name="Cooper J."/>
            <person name="Damon W."/>
            <person name="Desjardin D."/>
            <person name="Finy P."/>
            <person name="Geml J."/>
            <person name="Haridas S."/>
            <person name="Hughes K."/>
            <person name="Justo A."/>
            <person name="Karasinski D."/>
            <person name="Kautmanova I."/>
            <person name="Kiss B."/>
            <person name="Kocsube S."/>
            <person name="Kotiranta H."/>
            <person name="LaButti K.M."/>
            <person name="Lechner B.E."/>
            <person name="Liimatainen K."/>
            <person name="Lipzen A."/>
            <person name="Lukacs Z."/>
            <person name="Mihaltcheva S."/>
            <person name="Morgado L.N."/>
            <person name="Niskanen T."/>
            <person name="Noordeloos M.E."/>
            <person name="Ohm R.A."/>
            <person name="Ortiz-Santana B."/>
            <person name="Ovrebo C."/>
            <person name="Racz N."/>
            <person name="Riley R."/>
            <person name="Savchenko A."/>
            <person name="Shiryaev A."/>
            <person name="Soop K."/>
            <person name="Spirin V."/>
            <person name="Szebenyi C."/>
            <person name="Tomsovsky M."/>
            <person name="Tulloss R.E."/>
            <person name="Uehling J."/>
            <person name="Grigoriev I.V."/>
            <person name="Vagvolgyi C."/>
            <person name="Papp T."/>
            <person name="Martin F.M."/>
            <person name="Miettinen O."/>
            <person name="Hibbett D.S."/>
            <person name="Nagy L.G."/>
        </authorList>
    </citation>
    <scope>NUCLEOTIDE SEQUENCE [LARGE SCALE GENOMIC DNA]</scope>
    <source>
        <strain evidence="1 2">OMC1185</strain>
    </source>
</reference>
<protein>
    <submittedName>
        <fullName evidence="1">Uncharacterized protein</fullName>
    </submittedName>
</protein>
<evidence type="ECO:0000313" key="1">
    <source>
        <dbReference type="EMBL" id="TFK46207.1"/>
    </source>
</evidence>
<sequence>MAAPMNGMINASRLTLRHWRDIPNTRRLLRAACCQNKLSFYRRCINSTVAQKRWISAAKALVEQDKQLLPKSDIPATAADRPLRRPALLLRTLDQTQLDVEDFIDISGRLSRNVRFPVAPEQPRLQMRYFQPNVPIPSGSQGFLYWHLDPDAPPVSGQVRFRVTTSSDPATFPNGRDLQLPDGRTWNISLFEIARRSTYSGLRAHLISEKLVTAKVVYTALSISAPHGARTFHPGTGSLLIWKFGQSFLVDLQSFSPVLWIIGSSAAERLRLARLFSFMRNDSGSTGIIRSVERTPFAGRALVQFEHSTLPEHKGTRTVVLRFVKIIELTKTKGFDVIEMPEPKDGGLLMHRKNRRHWTPWLVDVDRPQQRGKPHSLSKALTILFDNEAHQSQ</sequence>
<name>A0A5C3MMV1_9AGAM</name>
<organism evidence="1 2">
    <name type="scientific">Heliocybe sulcata</name>
    <dbReference type="NCBI Taxonomy" id="5364"/>
    <lineage>
        <taxon>Eukaryota</taxon>
        <taxon>Fungi</taxon>
        <taxon>Dikarya</taxon>
        <taxon>Basidiomycota</taxon>
        <taxon>Agaricomycotina</taxon>
        <taxon>Agaricomycetes</taxon>
        <taxon>Gloeophyllales</taxon>
        <taxon>Gloeophyllaceae</taxon>
        <taxon>Heliocybe</taxon>
    </lineage>
</organism>
<proteinExistence type="predicted"/>
<dbReference type="AlphaFoldDB" id="A0A5C3MMV1"/>